<protein>
    <submittedName>
        <fullName evidence="2">NUDIX domain-containing protein</fullName>
    </submittedName>
</protein>
<reference evidence="2" key="1">
    <citation type="journal article" date="2020" name="mSystems">
        <title>Genome- and Community-Level Interaction Insights into Carbon Utilization and Element Cycling Functions of Hydrothermarchaeota in Hydrothermal Sediment.</title>
        <authorList>
            <person name="Zhou Z."/>
            <person name="Liu Y."/>
            <person name="Xu W."/>
            <person name="Pan J."/>
            <person name="Luo Z.H."/>
            <person name="Li M."/>
        </authorList>
    </citation>
    <scope>NUCLEOTIDE SEQUENCE [LARGE SCALE GENOMIC DNA]</scope>
    <source>
        <strain evidence="2">SpSt-503</strain>
    </source>
</reference>
<dbReference type="InterPro" id="IPR015797">
    <property type="entry name" value="NUDIX_hydrolase-like_dom_sf"/>
</dbReference>
<dbReference type="PROSITE" id="PS51462">
    <property type="entry name" value="NUDIX"/>
    <property type="match status" value="1"/>
</dbReference>
<feature type="domain" description="Nudix hydrolase" evidence="1">
    <location>
        <begin position="57"/>
        <end position="206"/>
    </location>
</feature>
<dbReference type="EMBL" id="DSVL01000010">
    <property type="protein sequence ID" value="HFH27959.1"/>
    <property type="molecule type" value="Genomic_DNA"/>
</dbReference>
<evidence type="ECO:0000313" key="2">
    <source>
        <dbReference type="EMBL" id="HFH27959.1"/>
    </source>
</evidence>
<gene>
    <name evidence="2" type="ORF">ENS59_00380</name>
</gene>
<name>A0A7C3HV59_9SPIR</name>
<accession>A0A7C3HV59</accession>
<proteinExistence type="predicted"/>
<sequence>MSDKQNEQVLCVARSALAELIDLSQELFHIDEHTAFQAMQRGGVAFIVRRQAEQDPWYKQLIPYCILQDPEGRFLCYPRQGTERRLHGLYSLGIGGHINPEDAVLQDGQIDVERTVMRALVREASEEAGLQKQLINPQFRGLIHEERSPVGMVHLGLVYTIQTRSELLKPGEELAGSLWLSPEALKEKLETESASLETWSTLALELIGQGM</sequence>
<dbReference type="AlphaFoldDB" id="A0A7C3HV59"/>
<dbReference type="SUPFAM" id="SSF55811">
    <property type="entry name" value="Nudix"/>
    <property type="match status" value="1"/>
</dbReference>
<evidence type="ECO:0000259" key="1">
    <source>
        <dbReference type="PROSITE" id="PS51462"/>
    </source>
</evidence>
<dbReference type="Pfam" id="PF00293">
    <property type="entry name" value="NUDIX"/>
    <property type="match status" value="1"/>
</dbReference>
<dbReference type="Gene3D" id="3.90.79.10">
    <property type="entry name" value="Nucleoside Triphosphate Pyrophosphohydrolase"/>
    <property type="match status" value="1"/>
</dbReference>
<comment type="caution">
    <text evidence="2">The sequence shown here is derived from an EMBL/GenBank/DDBJ whole genome shotgun (WGS) entry which is preliminary data.</text>
</comment>
<dbReference type="InterPro" id="IPR000086">
    <property type="entry name" value="NUDIX_hydrolase_dom"/>
</dbReference>
<organism evidence="2">
    <name type="scientific">Gracilinema caldarium</name>
    <dbReference type="NCBI Taxonomy" id="215591"/>
    <lineage>
        <taxon>Bacteria</taxon>
        <taxon>Pseudomonadati</taxon>
        <taxon>Spirochaetota</taxon>
        <taxon>Spirochaetia</taxon>
        <taxon>Spirochaetales</taxon>
        <taxon>Breznakiellaceae</taxon>
        <taxon>Gracilinema</taxon>
    </lineage>
</organism>